<organism evidence="1 2">
    <name type="scientific">Candidatus Manganitrophus noduliformans</name>
    <dbReference type="NCBI Taxonomy" id="2606439"/>
    <lineage>
        <taxon>Bacteria</taxon>
        <taxon>Pseudomonadati</taxon>
        <taxon>Nitrospirota</taxon>
        <taxon>Nitrospiria</taxon>
        <taxon>Candidatus Troglogloeales</taxon>
        <taxon>Candidatus Manganitrophaceae</taxon>
        <taxon>Candidatus Manganitrophus</taxon>
    </lineage>
</organism>
<gene>
    <name evidence="1" type="ORF">MNODULE_00500</name>
</gene>
<name>A0A7X6DLD5_9BACT</name>
<dbReference type="Proteomes" id="UP000534783">
    <property type="component" value="Unassembled WGS sequence"/>
</dbReference>
<evidence type="ECO:0000313" key="1">
    <source>
        <dbReference type="EMBL" id="NKE69232.1"/>
    </source>
</evidence>
<evidence type="ECO:0000313" key="2">
    <source>
        <dbReference type="Proteomes" id="UP000534783"/>
    </source>
</evidence>
<sequence length="90" mass="10646">MTPQQKEAFERFVFRHANLTLIDYALGHDIFDKVVQQRLNRLEKNYFLTLAEAEEAELVEARKTAPSEATRMKIDRLLKNAREVREILKE</sequence>
<dbReference type="AlphaFoldDB" id="A0A7X6DLD5"/>
<dbReference type="EMBL" id="VTOW01000001">
    <property type="protein sequence ID" value="NKE69232.1"/>
    <property type="molecule type" value="Genomic_DNA"/>
</dbReference>
<reference evidence="1 2" key="1">
    <citation type="journal article" date="2020" name="Nature">
        <title>Bacterial chemolithoautotrophy via manganese oxidation.</title>
        <authorList>
            <person name="Yu H."/>
            <person name="Leadbetter J.R."/>
        </authorList>
    </citation>
    <scope>NUCLEOTIDE SEQUENCE [LARGE SCALE GENOMIC DNA]</scope>
    <source>
        <strain evidence="1 2">Mn-1</strain>
    </source>
</reference>
<dbReference type="RefSeq" id="WP_168057549.1">
    <property type="nucleotide sequence ID" value="NZ_VTOW01000001.1"/>
</dbReference>
<comment type="caution">
    <text evidence="1">The sequence shown here is derived from an EMBL/GenBank/DDBJ whole genome shotgun (WGS) entry which is preliminary data.</text>
</comment>
<protein>
    <submittedName>
        <fullName evidence="1">Uncharacterized protein</fullName>
    </submittedName>
</protein>
<proteinExistence type="predicted"/>
<keyword evidence="2" id="KW-1185">Reference proteome</keyword>
<accession>A0A7X6DLD5</accession>